<dbReference type="GO" id="GO:0005975">
    <property type="term" value="P:carbohydrate metabolic process"/>
    <property type="evidence" value="ECO:0007669"/>
    <property type="project" value="InterPro"/>
</dbReference>
<dbReference type="PANTHER" id="PTHR43301">
    <property type="entry name" value="ARABINAN ENDO-1,5-ALPHA-L-ARABINOSIDASE"/>
    <property type="match status" value="1"/>
</dbReference>
<dbReference type="Gene3D" id="2.115.10.20">
    <property type="entry name" value="Glycosyl hydrolase domain, family 43"/>
    <property type="match status" value="1"/>
</dbReference>
<dbReference type="OMA" id="EDYQFGW"/>
<dbReference type="SUPFAM" id="SSF75005">
    <property type="entry name" value="Arabinanase/levansucrase/invertase"/>
    <property type="match status" value="1"/>
</dbReference>
<dbReference type="CDD" id="cd18831">
    <property type="entry name" value="GH43_AnAbnA-like"/>
    <property type="match status" value="1"/>
</dbReference>
<dbReference type="EMBL" id="KB445573">
    <property type="protein sequence ID" value="EMD93737.1"/>
    <property type="molecule type" value="Genomic_DNA"/>
</dbReference>
<comment type="similarity">
    <text evidence="2 8">Belongs to the glycosyl hydrolase 43 family.</text>
</comment>
<dbReference type="Proteomes" id="UP000016936">
    <property type="component" value="Unassembled WGS sequence"/>
</dbReference>
<evidence type="ECO:0000256" key="6">
    <source>
        <dbReference type="PIRSR" id="PIRSR606710-1"/>
    </source>
</evidence>
<evidence type="ECO:0000256" key="2">
    <source>
        <dbReference type="ARBA" id="ARBA00009865"/>
    </source>
</evidence>
<evidence type="ECO:0000313" key="10">
    <source>
        <dbReference type="Proteomes" id="UP000016936"/>
    </source>
</evidence>
<feature type="active site" description="Proton acceptor" evidence="6">
    <location>
        <position position="128"/>
    </location>
</feature>
<comment type="pathway">
    <text evidence="1">Glycan metabolism; L-arabinan degradation.</text>
</comment>
<accession>M2V1B2</accession>
<keyword evidence="3 8" id="KW-0378">Hydrolase</keyword>
<feature type="site" description="Important for catalytic activity, responsible for pKa modulation of the active site Glu and correct orientation of both the proton donor and substrate" evidence="7">
    <location>
        <position position="251"/>
    </location>
</feature>
<dbReference type="InterPro" id="IPR023296">
    <property type="entry name" value="Glyco_hydro_beta-prop_sf"/>
</dbReference>
<dbReference type="InterPro" id="IPR006710">
    <property type="entry name" value="Glyco_hydro_43"/>
</dbReference>
<dbReference type="PANTHER" id="PTHR43301:SF3">
    <property type="entry name" value="ARABINAN ENDO-1,5-ALPHA-L-ARABINOSIDASE A-RELATED"/>
    <property type="match status" value="1"/>
</dbReference>
<name>M2V1B2_COCH5</name>
<evidence type="ECO:0000256" key="8">
    <source>
        <dbReference type="RuleBase" id="RU361187"/>
    </source>
</evidence>
<organism evidence="9 10">
    <name type="scientific">Cochliobolus heterostrophus (strain C5 / ATCC 48332 / race O)</name>
    <name type="common">Southern corn leaf blight fungus</name>
    <name type="synonym">Bipolaris maydis</name>
    <dbReference type="NCBI Taxonomy" id="701091"/>
    <lineage>
        <taxon>Eukaryota</taxon>
        <taxon>Fungi</taxon>
        <taxon>Dikarya</taxon>
        <taxon>Ascomycota</taxon>
        <taxon>Pezizomycotina</taxon>
        <taxon>Dothideomycetes</taxon>
        <taxon>Pleosporomycetidae</taxon>
        <taxon>Pleosporales</taxon>
        <taxon>Pleosporineae</taxon>
        <taxon>Pleosporaceae</taxon>
        <taxon>Bipolaris</taxon>
    </lineage>
</organism>
<feature type="active site" description="Proton donor" evidence="6">
    <location>
        <position position="313"/>
    </location>
</feature>
<dbReference type="eggNOG" id="ENOG502QTQG">
    <property type="taxonomic scope" value="Eukaryota"/>
</dbReference>
<sequence length="422" mass="46512">MSAQNRGQPIYMAIAQALQLTSRTIIKIVITEFTADYIVKRGLANMIWDSGPARFTTALLGALFITSATFVPFVVKNTVASPLATPQPYPHAGPKPRPLPNPQAGPPLVDGIYPDPEPCRGNCSWIHDPSIWYEDGTYWRFSTSGNIAIATAPSLGGPWRYKGALLHNGTSIFVVDGQDIWFVIETLSHDGIQAPSVTKRGDMFYCHYSVSRFGLQNSSIGVATSHSLEPGSWQDHGSIGLPLSHKYNLIDPFVFQEAPDSPIFFTFGSYWQDIFQVELFPDDDITAFGDWAHQNGRIVNIIRNNTLNALVVEGAIMHKEKEFYYLFYSVGHCCNTPQTGLAPDDQVYHIVVCRSEMPKGPFYDRSGRSCLEADGGTTILASHGDVYAPGGQGVMMHPENGRTVMYYHYGKVDDESSILGGC</sequence>
<proteinExistence type="inferred from homology"/>
<dbReference type="OrthoDB" id="195678at2759"/>
<evidence type="ECO:0000313" key="9">
    <source>
        <dbReference type="EMBL" id="EMD93737.1"/>
    </source>
</evidence>
<dbReference type="InterPro" id="IPR050727">
    <property type="entry name" value="GH43_arabinanases"/>
</dbReference>
<dbReference type="Pfam" id="PF04616">
    <property type="entry name" value="Glyco_hydro_43"/>
    <property type="match status" value="1"/>
</dbReference>
<reference evidence="9 10" key="1">
    <citation type="journal article" date="2012" name="PLoS Pathog.">
        <title>Diverse lifestyles and strategies of plant pathogenesis encoded in the genomes of eighteen Dothideomycetes fungi.</title>
        <authorList>
            <person name="Ohm R.A."/>
            <person name="Feau N."/>
            <person name="Henrissat B."/>
            <person name="Schoch C.L."/>
            <person name="Horwitz B.A."/>
            <person name="Barry K.W."/>
            <person name="Condon B.J."/>
            <person name="Copeland A.C."/>
            <person name="Dhillon B."/>
            <person name="Glaser F."/>
            <person name="Hesse C.N."/>
            <person name="Kosti I."/>
            <person name="LaButti K."/>
            <person name="Lindquist E.A."/>
            <person name="Lucas S."/>
            <person name="Salamov A.A."/>
            <person name="Bradshaw R.E."/>
            <person name="Ciuffetti L."/>
            <person name="Hamelin R.C."/>
            <person name="Kema G.H.J."/>
            <person name="Lawrence C."/>
            <person name="Scott J.A."/>
            <person name="Spatafora J.W."/>
            <person name="Turgeon B.G."/>
            <person name="de Wit P.J.G.M."/>
            <person name="Zhong S."/>
            <person name="Goodwin S.B."/>
            <person name="Grigoriev I.V."/>
        </authorList>
    </citation>
    <scope>NUCLEOTIDE SEQUENCE [LARGE SCALE GENOMIC DNA]</scope>
    <source>
        <strain evidence="10">C5 / ATCC 48332 / race O</strain>
    </source>
</reference>
<reference evidence="10" key="2">
    <citation type="journal article" date="2013" name="PLoS Genet.">
        <title>Comparative genome structure, secondary metabolite, and effector coding capacity across Cochliobolus pathogens.</title>
        <authorList>
            <person name="Condon B.J."/>
            <person name="Leng Y."/>
            <person name="Wu D."/>
            <person name="Bushley K.E."/>
            <person name="Ohm R.A."/>
            <person name="Otillar R."/>
            <person name="Martin J."/>
            <person name="Schackwitz W."/>
            <person name="Grimwood J."/>
            <person name="MohdZainudin N."/>
            <person name="Xue C."/>
            <person name="Wang R."/>
            <person name="Manning V.A."/>
            <person name="Dhillon B."/>
            <person name="Tu Z.J."/>
            <person name="Steffenson B.J."/>
            <person name="Salamov A."/>
            <person name="Sun H."/>
            <person name="Lowry S."/>
            <person name="LaButti K."/>
            <person name="Han J."/>
            <person name="Copeland A."/>
            <person name="Lindquist E."/>
            <person name="Barry K."/>
            <person name="Schmutz J."/>
            <person name="Baker S.E."/>
            <person name="Ciuffetti L.M."/>
            <person name="Grigoriev I.V."/>
            <person name="Zhong S."/>
            <person name="Turgeon B.G."/>
        </authorList>
    </citation>
    <scope>NUCLEOTIDE SEQUENCE [LARGE SCALE GENOMIC DNA]</scope>
    <source>
        <strain evidence="10">C5 / ATCC 48332 / race O</strain>
    </source>
</reference>
<keyword evidence="4 8" id="KW-0326">Glycosidase</keyword>
<gene>
    <name evidence="9" type="ORF">COCHEDRAFT_1202583</name>
</gene>
<evidence type="ECO:0000256" key="7">
    <source>
        <dbReference type="PIRSR" id="PIRSR606710-2"/>
    </source>
</evidence>
<dbReference type="AlphaFoldDB" id="M2V1B2"/>
<evidence type="ECO:0000256" key="4">
    <source>
        <dbReference type="ARBA" id="ARBA00023295"/>
    </source>
</evidence>
<evidence type="ECO:0000256" key="5">
    <source>
        <dbReference type="ARBA" id="ARBA00042202"/>
    </source>
</evidence>
<protein>
    <recommendedName>
        <fullName evidence="5">Endo-1,5-alpha-L-arabinanase A</fullName>
    </recommendedName>
</protein>
<dbReference type="STRING" id="701091.M2V1B2"/>
<keyword evidence="10" id="KW-1185">Reference proteome</keyword>
<evidence type="ECO:0000256" key="3">
    <source>
        <dbReference type="ARBA" id="ARBA00022801"/>
    </source>
</evidence>
<dbReference type="HOGENOM" id="CLU_009397_5_0_1"/>
<dbReference type="GO" id="GO:0004553">
    <property type="term" value="F:hydrolase activity, hydrolyzing O-glycosyl compounds"/>
    <property type="evidence" value="ECO:0007669"/>
    <property type="project" value="InterPro"/>
</dbReference>
<evidence type="ECO:0000256" key="1">
    <source>
        <dbReference type="ARBA" id="ARBA00004834"/>
    </source>
</evidence>